<dbReference type="OrthoDB" id="5363290at2759"/>
<proteinExistence type="predicted"/>
<reference evidence="2" key="1">
    <citation type="journal article" date="2020" name="Stud. Mycol.">
        <title>101 Dothideomycetes genomes: a test case for predicting lifestyles and emergence of pathogens.</title>
        <authorList>
            <person name="Haridas S."/>
            <person name="Albert R."/>
            <person name="Binder M."/>
            <person name="Bloem J."/>
            <person name="Labutti K."/>
            <person name="Salamov A."/>
            <person name="Andreopoulos B."/>
            <person name="Baker S."/>
            <person name="Barry K."/>
            <person name="Bills G."/>
            <person name="Bluhm B."/>
            <person name="Cannon C."/>
            <person name="Castanera R."/>
            <person name="Culley D."/>
            <person name="Daum C."/>
            <person name="Ezra D."/>
            <person name="Gonzalez J."/>
            <person name="Henrissat B."/>
            <person name="Kuo A."/>
            <person name="Liang C."/>
            <person name="Lipzen A."/>
            <person name="Lutzoni F."/>
            <person name="Magnuson J."/>
            <person name="Mondo S."/>
            <person name="Nolan M."/>
            <person name="Ohm R."/>
            <person name="Pangilinan J."/>
            <person name="Park H.-J."/>
            <person name="Ramirez L."/>
            <person name="Alfaro M."/>
            <person name="Sun H."/>
            <person name="Tritt A."/>
            <person name="Yoshinaga Y."/>
            <person name="Zwiers L.-H."/>
            <person name="Turgeon B."/>
            <person name="Goodwin S."/>
            <person name="Spatafora J."/>
            <person name="Crous P."/>
            <person name="Grigoriev I."/>
        </authorList>
    </citation>
    <scope>NUCLEOTIDE SEQUENCE</scope>
    <source>
        <strain evidence="2">CBS 161.51</strain>
    </source>
</reference>
<evidence type="ECO:0000313" key="2">
    <source>
        <dbReference type="EMBL" id="KAF1943311.1"/>
    </source>
</evidence>
<name>A0A6A5SRY5_9PLEO</name>
<dbReference type="PANTHER" id="PTHR42083">
    <property type="entry name" value="MARVEL DOMAIN-CONTAINING PROTEIN"/>
    <property type="match status" value="1"/>
</dbReference>
<accession>A0A6A5SRY5</accession>
<feature type="transmembrane region" description="Helical" evidence="1">
    <location>
        <begin position="87"/>
        <end position="106"/>
    </location>
</feature>
<evidence type="ECO:0000313" key="3">
    <source>
        <dbReference type="Proteomes" id="UP000800038"/>
    </source>
</evidence>
<organism evidence="2 3">
    <name type="scientific">Clathrospora elynae</name>
    <dbReference type="NCBI Taxonomy" id="706981"/>
    <lineage>
        <taxon>Eukaryota</taxon>
        <taxon>Fungi</taxon>
        <taxon>Dikarya</taxon>
        <taxon>Ascomycota</taxon>
        <taxon>Pezizomycotina</taxon>
        <taxon>Dothideomycetes</taxon>
        <taxon>Pleosporomycetidae</taxon>
        <taxon>Pleosporales</taxon>
        <taxon>Diademaceae</taxon>
        <taxon>Clathrospora</taxon>
    </lineage>
</organism>
<feature type="transmembrane region" description="Helical" evidence="1">
    <location>
        <begin position="113"/>
        <end position="133"/>
    </location>
</feature>
<dbReference type="PANTHER" id="PTHR42083:SF1">
    <property type="entry name" value="MARVEL DOMAIN-CONTAINING PROTEIN"/>
    <property type="match status" value="1"/>
</dbReference>
<keyword evidence="3" id="KW-1185">Reference proteome</keyword>
<feature type="transmembrane region" description="Helical" evidence="1">
    <location>
        <begin position="153"/>
        <end position="176"/>
    </location>
</feature>
<dbReference type="EMBL" id="ML976026">
    <property type="protein sequence ID" value="KAF1943311.1"/>
    <property type="molecule type" value="Genomic_DNA"/>
</dbReference>
<sequence length="193" mass="21740">MKTHHSTTRQTYNQDSSKMAFKHFTSSTMKGEKATLGTSLRANLSVSSILRLLLRLFQFVLGLTVIGLYAVDLDRARKAHVYVDSKWVWAVVCGTLGALVSLLFMLPLIKAWFFFYVDAFVFLCYLIAFGIFGRMFIPENPEGNKGIIRMKHAVWVLLTNVFLWLGTAVAGAVVFWRSRKARTSLTGRAGVHV</sequence>
<keyword evidence="1" id="KW-1133">Transmembrane helix</keyword>
<protein>
    <recommendedName>
        <fullName evidence="4">MARVEL domain-containing protein</fullName>
    </recommendedName>
</protein>
<evidence type="ECO:0008006" key="4">
    <source>
        <dbReference type="Google" id="ProtNLM"/>
    </source>
</evidence>
<gene>
    <name evidence="2" type="ORF">EJ02DRAFT_141557</name>
</gene>
<feature type="transmembrane region" description="Helical" evidence="1">
    <location>
        <begin position="52"/>
        <end position="71"/>
    </location>
</feature>
<keyword evidence="1" id="KW-0812">Transmembrane</keyword>
<evidence type="ECO:0000256" key="1">
    <source>
        <dbReference type="SAM" id="Phobius"/>
    </source>
</evidence>
<dbReference type="AlphaFoldDB" id="A0A6A5SRY5"/>
<keyword evidence="1" id="KW-0472">Membrane</keyword>
<dbReference type="Proteomes" id="UP000800038">
    <property type="component" value="Unassembled WGS sequence"/>
</dbReference>